<comment type="caution">
    <text evidence="2">The sequence shown here is derived from an EMBL/GenBank/DDBJ whole genome shotgun (WGS) entry which is preliminary data.</text>
</comment>
<reference evidence="2 3" key="1">
    <citation type="submission" date="2018-03" db="EMBL/GenBank/DDBJ databases">
        <title>The draft genome of Sphingosinicella sp. GL-C-18.</title>
        <authorList>
            <person name="Liu L."/>
            <person name="Li L."/>
            <person name="Liang L."/>
            <person name="Zhang X."/>
            <person name="Wang T."/>
        </authorList>
    </citation>
    <scope>NUCLEOTIDE SEQUENCE [LARGE SCALE GENOMIC DNA]</scope>
    <source>
        <strain evidence="2 3">GL-C-18</strain>
    </source>
</reference>
<dbReference type="OrthoDB" id="9798693at2"/>
<gene>
    <name evidence="2" type="ORF">C7I55_26105</name>
</gene>
<keyword evidence="3" id="KW-1185">Reference proteome</keyword>
<dbReference type="Proteomes" id="UP000241167">
    <property type="component" value="Unassembled WGS sequence"/>
</dbReference>
<organism evidence="2 3">
    <name type="scientific">Allosphingosinicella deserti</name>
    <dbReference type="NCBI Taxonomy" id="2116704"/>
    <lineage>
        <taxon>Bacteria</taxon>
        <taxon>Pseudomonadati</taxon>
        <taxon>Pseudomonadota</taxon>
        <taxon>Alphaproteobacteria</taxon>
        <taxon>Sphingomonadales</taxon>
        <taxon>Sphingomonadaceae</taxon>
        <taxon>Allosphingosinicella</taxon>
    </lineage>
</organism>
<dbReference type="EMBL" id="PXYI01000013">
    <property type="protein sequence ID" value="PSJ36543.1"/>
    <property type="molecule type" value="Genomic_DNA"/>
</dbReference>
<feature type="domain" description="Phytase-like" evidence="1">
    <location>
        <begin position="38"/>
        <end position="341"/>
    </location>
</feature>
<evidence type="ECO:0000313" key="2">
    <source>
        <dbReference type="EMBL" id="PSJ36543.1"/>
    </source>
</evidence>
<sequence>MRAGIWLAALLTIAATRPADDVRVEALWESTEGEVPAGFGGISAIDRDPRSGEWLLLSDDRSEHAPARVYRVRLGQGRGGEITITRVRRVTLRDRNGAPFARPGGGEGIDPEAIRFAPNSSAFMLASEGDARSGIGPVIRDMDAEGRERGQIALPARLRRAPSRQNGPRDNLSIEGLAIAPDGALWLSMEAPLIEDGAVAGIARPALVRFTRTESGRRARQYAYQLDAIPRAPAGRLADNGVSEILAVDAHRLLVLERSGAQREDGGFDFHCRLYLADFGAAEDVAAVPSLAGAKVRLAGKRLLADFDRLGFPTGNLEGMAWWPSSRGGRRSLILVSDNGFEAGEPTRLLLISLPVASLR</sequence>
<dbReference type="Pfam" id="PF13449">
    <property type="entry name" value="Phytase-like"/>
    <property type="match status" value="1"/>
</dbReference>
<dbReference type="SUPFAM" id="SSF50952">
    <property type="entry name" value="Soluble quinoprotein glucose dehydrogenase"/>
    <property type="match status" value="1"/>
</dbReference>
<dbReference type="RefSeq" id="WP_106515991.1">
    <property type="nucleotide sequence ID" value="NZ_PXYI01000013.1"/>
</dbReference>
<protein>
    <recommendedName>
        <fullName evidence="1">Phytase-like domain-containing protein</fullName>
    </recommendedName>
</protein>
<accession>A0A2P7QEZ7</accession>
<dbReference type="InterPro" id="IPR027372">
    <property type="entry name" value="Phytase-like_dom"/>
</dbReference>
<dbReference type="InterPro" id="IPR011041">
    <property type="entry name" value="Quinoprot_gluc/sorb_DH_b-prop"/>
</dbReference>
<evidence type="ECO:0000259" key="1">
    <source>
        <dbReference type="Pfam" id="PF13449"/>
    </source>
</evidence>
<proteinExistence type="predicted"/>
<name>A0A2P7QEZ7_9SPHN</name>
<dbReference type="AlphaFoldDB" id="A0A2P7QEZ7"/>
<evidence type="ECO:0000313" key="3">
    <source>
        <dbReference type="Proteomes" id="UP000241167"/>
    </source>
</evidence>